<reference evidence="3" key="1">
    <citation type="submission" date="2016-11" db="UniProtKB">
        <authorList>
            <consortium name="WormBaseParasite"/>
        </authorList>
    </citation>
    <scope>IDENTIFICATION</scope>
</reference>
<feature type="region of interest" description="Disordered" evidence="1">
    <location>
        <begin position="1"/>
        <end position="49"/>
    </location>
</feature>
<keyword evidence="2" id="KW-1185">Reference proteome</keyword>
<feature type="compositionally biased region" description="Basic residues" evidence="1">
    <location>
        <begin position="39"/>
        <end position="48"/>
    </location>
</feature>
<name>A0A1I7Y2Z7_9BILA</name>
<dbReference type="Proteomes" id="UP000095287">
    <property type="component" value="Unplaced"/>
</dbReference>
<dbReference type="AlphaFoldDB" id="A0A1I7Y2Z7"/>
<dbReference type="WBParaSite" id="L893_g12213.t1">
    <property type="protein sequence ID" value="L893_g12213.t1"/>
    <property type="gene ID" value="L893_g12213"/>
</dbReference>
<proteinExistence type="predicted"/>
<protein>
    <submittedName>
        <fullName evidence="3">Uncharacterized protein</fullName>
    </submittedName>
</protein>
<accession>A0A1I7Y2Z7</accession>
<sequence>MEWPTATGSRVERASSTHLDAANDEAANMGTSESLESQHRHRPTRHRGRQEIKSAFANLCVYCTLAQFMASCMAGTTHIRNKLI</sequence>
<evidence type="ECO:0000313" key="2">
    <source>
        <dbReference type="Proteomes" id="UP000095287"/>
    </source>
</evidence>
<evidence type="ECO:0000313" key="3">
    <source>
        <dbReference type="WBParaSite" id="L893_g12213.t1"/>
    </source>
</evidence>
<evidence type="ECO:0000256" key="1">
    <source>
        <dbReference type="SAM" id="MobiDB-lite"/>
    </source>
</evidence>
<organism evidence="2 3">
    <name type="scientific">Steinernema glaseri</name>
    <dbReference type="NCBI Taxonomy" id="37863"/>
    <lineage>
        <taxon>Eukaryota</taxon>
        <taxon>Metazoa</taxon>
        <taxon>Ecdysozoa</taxon>
        <taxon>Nematoda</taxon>
        <taxon>Chromadorea</taxon>
        <taxon>Rhabditida</taxon>
        <taxon>Tylenchina</taxon>
        <taxon>Panagrolaimomorpha</taxon>
        <taxon>Strongyloidoidea</taxon>
        <taxon>Steinernematidae</taxon>
        <taxon>Steinernema</taxon>
    </lineage>
</organism>